<feature type="binding site" evidence="8">
    <location>
        <position position="39"/>
    </location>
    <ligand>
        <name>FMN</name>
        <dbReference type="ChEBI" id="CHEBI:58210"/>
        <note>ligand shared between dimeric partners</note>
    </ligand>
</feature>
<evidence type="ECO:0000256" key="7">
    <source>
        <dbReference type="PIRNR" id="PIRNR000232"/>
    </source>
</evidence>
<evidence type="ECO:0000256" key="4">
    <source>
        <dbReference type="ARBA" id="ARBA00022857"/>
    </source>
</evidence>
<dbReference type="Pfam" id="PF00881">
    <property type="entry name" value="Nitroreductase"/>
    <property type="match status" value="1"/>
</dbReference>
<dbReference type="AlphaFoldDB" id="W7DM18"/>
<comment type="cofactor">
    <cofactor evidence="8">
        <name>FMN</name>
        <dbReference type="ChEBI" id="CHEBI:58210"/>
    </cofactor>
    <text evidence="8">Binds 1 FMN per subunit.</text>
</comment>
<dbReference type="GO" id="GO:0016491">
    <property type="term" value="F:oxidoreductase activity"/>
    <property type="evidence" value="ECO:0007669"/>
    <property type="project" value="UniProtKB-UniRule"/>
</dbReference>
<organism evidence="10 11">
    <name type="scientific">Commensalibacter papalotli</name>
    <name type="common">ex Servin-Garciduenas et al. 2014</name>
    <dbReference type="NCBI Taxonomy" id="1208583"/>
    <lineage>
        <taxon>Bacteria</taxon>
        <taxon>Pseudomonadati</taxon>
        <taxon>Pseudomonadota</taxon>
        <taxon>Alphaproteobacteria</taxon>
        <taxon>Acetobacterales</taxon>
        <taxon>Acetobacteraceae</taxon>
    </lineage>
</organism>
<evidence type="ECO:0000313" key="11">
    <source>
        <dbReference type="Proteomes" id="UP000019250"/>
    </source>
</evidence>
<evidence type="ECO:0000313" key="10">
    <source>
        <dbReference type="EMBL" id="EUK18357.1"/>
    </source>
</evidence>
<accession>W7DM18</accession>
<name>W7DM18_9PROT</name>
<dbReference type="InterPro" id="IPR000415">
    <property type="entry name" value="Nitroreductase-like"/>
</dbReference>
<keyword evidence="6 7" id="KW-0520">NAD</keyword>
<dbReference type="Gene3D" id="3.40.109.10">
    <property type="entry name" value="NADH Oxidase"/>
    <property type="match status" value="1"/>
</dbReference>
<keyword evidence="5 7" id="KW-0560">Oxidoreductase</keyword>
<feature type="domain" description="Nitroreductase" evidence="9">
    <location>
        <begin position="17"/>
        <end position="163"/>
    </location>
</feature>
<dbReference type="Proteomes" id="UP000019250">
    <property type="component" value="Unassembled WGS sequence"/>
</dbReference>
<protein>
    <recommendedName>
        <fullName evidence="7">Putative NAD(P)H nitroreductase</fullName>
        <ecNumber evidence="7">1.-.-.-</ecNumber>
    </recommendedName>
</protein>
<evidence type="ECO:0000256" key="8">
    <source>
        <dbReference type="PIRSR" id="PIRSR000232-1"/>
    </source>
</evidence>
<keyword evidence="11" id="KW-1185">Reference proteome</keyword>
<evidence type="ECO:0000256" key="5">
    <source>
        <dbReference type="ARBA" id="ARBA00023002"/>
    </source>
</evidence>
<gene>
    <name evidence="10" type="ORF">COMX_01375</name>
</gene>
<comment type="caution">
    <text evidence="10">The sequence shown here is derived from an EMBL/GenBank/DDBJ whole genome shotgun (WGS) entry which is preliminary data.</text>
</comment>
<dbReference type="PANTHER" id="PTHR43821">
    <property type="entry name" value="NAD(P)H NITROREDUCTASE YDJA-RELATED"/>
    <property type="match status" value="1"/>
</dbReference>
<reference evidence="10 11" key="1">
    <citation type="journal article" date="2014" name="Genome Announc.">
        <title>Draft Genome Sequence of Commensalibacter papalotli MX01, a Symbiont Identified from the Guts of Overwintering Monarch Butterflies.</title>
        <authorList>
            <person name="Servin-Garciduenas L.E."/>
            <person name="Sanchez-Quinto A."/>
            <person name="Martinez-Romero E."/>
        </authorList>
    </citation>
    <scope>NUCLEOTIDE SEQUENCE [LARGE SCALE GENOMIC DNA]</scope>
    <source>
        <strain evidence="11">MX-MONARCH01</strain>
    </source>
</reference>
<dbReference type="RefSeq" id="WP_034336191.1">
    <property type="nucleotide sequence ID" value="NZ_ATSX01000001.1"/>
</dbReference>
<comment type="similarity">
    <text evidence="1 7">Belongs to the nitroreductase family.</text>
</comment>
<keyword evidence="2 7" id="KW-0285">Flavoprotein</keyword>
<dbReference type="eggNOG" id="COG0778">
    <property type="taxonomic scope" value="Bacteria"/>
</dbReference>
<dbReference type="SUPFAM" id="SSF55469">
    <property type="entry name" value="FMN-dependent nitroreductase-like"/>
    <property type="match status" value="1"/>
</dbReference>
<evidence type="ECO:0000259" key="9">
    <source>
        <dbReference type="Pfam" id="PF00881"/>
    </source>
</evidence>
<evidence type="ECO:0000256" key="3">
    <source>
        <dbReference type="ARBA" id="ARBA00022643"/>
    </source>
</evidence>
<dbReference type="CDD" id="cd02135">
    <property type="entry name" value="YdjA-like"/>
    <property type="match status" value="1"/>
</dbReference>
<feature type="binding site" description="in other chain" evidence="8">
    <location>
        <begin position="134"/>
        <end position="136"/>
    </location>
    <ligand>
        <name>FMN</name>
        <dbReference type="ChEBI" id="CHEBI:58210"/>
        <note>ligand shared between dimeric partners</note>
    </ligand>
</feature>
<dbReference type="EC" id="1.-.-.-" evidence="7"/>
<proteinExistence type="inferred from homology"/>
<sequence>MTNIDFLLSRFSSVALRDPVPDDQQLHQILSAAMCAPDHGRLRPWRFVVIPKNKRAEWLKSVEQSMTEQGYDYPESYIKKVQHNFSCAPMVIALGMRKITEKTSVSIDEQLMASSAAVMNVLNAVHALGFAAKWITGPIDNKGVVQHIGFSEPYRMLGFLFVGTLCDAEQTPPRLNVDDYVVVWDGKPAQFKVDQ</sequence>
<keyword evidence="4 7" id="KW-0521">NADP</keyword>
<evidence type="ECO:0000256" key="1">
    <source>
        <dbReference type="ARBA" id="ARBA00007118"/>
    </source>
</evidence>
<keyword evidence="3 7" id="KW-0288">FMN</keyword>
<dbReference type="InterPro" id="IPR026021">
    <property type="entry name" value="YdjA-like"/>
</dbReference>
<dbReference type="STRING" id="1208583.COMX_01375"/>
<evidence type="ECO:0000256" key="6">
    <source>
        <dbReference type="ARBA" id="ARBA00023027"/>
    </source>
</evidence>
<dbReference type="InterPro" id="IPR052530">
    <property type="entry name" value="NAD(P)H_nitroreductase"/>
</dbReference>
<evidence type="ECO:0000256" key="2">
    <source>
        <dbReference type="ARBA" id="ARBA00022630"/>
    </source>
</evidence>
<dbReference type="PIRSF" id="PIRSF000232">
    <property type="entry name" value="YdjA"/>
    <property type="match status" value="1"/>
</dbReference>
<dbReference type="EMBL" id="ATSX01000001">
    <property type="protein sequence ID" value="EUK18357.1"/>
    <property type="molecule type" value="Genomic_DNA"/>
</dbReference>
<dbReference type="OrthoDB" id="9804207at2"/>
<feature type="binding site" description="in other chain" evidence="8">
    <location>
        <begin position="10"/>
        <end position="12"/>
    </location>
    <ligand>
        <name>FMN</name>
        <dbReference type="ChEBI" id="CHEBI:58210"/>
        <note>ligand shared between dimeric partners</note>
    </ligand>
</feature>
<dbReference type="InterPro" id="IPR029479">
    <property type="entry name" value="Nitroreductase"/>
</dbReference>
<dbReference type="PANTHER" id="PTHR43821:SF1">
    <property type="entry name" value="NAD(P)H NITROREDUCTASE YDJA-RELATED"/>
    <property type="match status" value="1"/>
</dbReference>